<proteinExistence type="predicted"/>
<evidence type="ECO:0000313" key="1">
    <source>
        <dbReference type="EMBL" id="EGC45164.1"/>
    </source>
</evidence>
<dbReference type="Proteomes" id="UP000008142">
    <property type="component" value="Unassembled WGS sequence"/>
</dbReference>
<evidence type="ECO:0000313" key="2">
    <source>
        <dbReference type="Proteomes" id="UP000008142"/>
    </source>
</evidence>
<gene>
    <name evidence="1" type="ORF">HCEG_04379</name>
</gene>
<organism evidence="2">
    <name type="scientific">Ajellomyces capsulatus (strain H88)</name>
    <name type="common">Darling's disease fungus</name>
    <name type="synonym">Histoplasma capsulatum</name>
    <dbReference type="NCBI Taxonomy" id="544711"/>
    <lineage>
        <taxon>Eukaryota</taxon>
        <taxon>Fungi</taxon>
        <taxon>Dikarya</taxon>
        <taxon>Ascomycota</taxon>
        <taxon>Pezizomycotina</taxon>
        <taxon>Eurotiomycetes</taxon>
        <taxon>Eurotiomycetidae</taxon>
        <taxon>Onygenales</taxon>
        <taxon>Ajellomycetaceae</taxon>
        <taxon>Histoplasma</taxon>
    </lineage>
</organism>
<dbReference type="EMBL" id="DS990638">
    <property type="protein sequence ID" value="EGC45164.1"/>
    <property type="molecule type" value="Genomic_DNA"/>
</dbReference>
<reference evidence="2" key="1">
    <citation type="submission" date="2008-07" db="EMBL/GenBank/DDBJ databases">
        <title>Annotation of Ajellomyces capsulatus strain H88.</title>
        <authorList>
            <person name="Champion M."/>
            <person name="Cuomo C."/>
            <person name="Ma L.-J."/>
            <person name="Henn M.R."/>
            <person name="Sil A."/>
            <person name="Goldman B."/>
            <person name="Young S.K."/>
            <person name="Kodira C.D."/>
            <person name="Zeng Q."/>
            <person name="Koehrsen M."/>
            <person name="Alvarado L."/>
            <person name="Berlin A."/>
            <person name="Borenstein D."/>
            <person name="Chen Z."/>
            <person name="Engels R."/>
            <person name="Freedman E."/>
            <person name="Gellesch M."/>
            <person name="Goldberg J."/>
            <person name="Griggs A."/>
            <person name="Gujja S."/>
            <person name="Heiman D."/>
            <person name="Hepburn T."/>
            <person name="Howarth C."/>
            <person name="Jen D."/>
            <person name="Larson L."/>
            <person name="Lewis B."/>
            <person name="Mehta T."/>
            <person name="Park D."/>
            <person name="Pearson M."/>
            <person name="Roberts A."/>
            <person name="Saif S."/>
            <person name="Shea T."/>
            <person name="Shenoy N."/>
            <person name="Sisk P."/>
            <person name="Stolte C."/>
            <person name="Sykes S."/>
            <person name="Walk T."/>
            <person name="White J."/>
            <person name="Yandava C."/>
            <person name="Klein B."/>
            <person name="McEwen J.G."/>
            <person name="Puccia R."/>
            <person name="Goldman G.H."/>
            <person name="Felipe M.S."/>
            <person name="Nino-Vega G."/>
            <person name="San-Blas G."/>
            <person name="Taylor J."/>
            <person name="Mendoza L."/>
            <person name="Galagan J."/>
            <person name="Nusbaum C."/>
            <person name="Birren B."/>
        </authorList>
    </citation>
    <scope>NUCLEOTIDE SEQUENCE [LARGE SCALE GENOMIC DNA]</scope>
    <source>
        <strain evidence="2">H88</strain>
    </source>
</reference>
<accession>F0UGS5</accession>
<name>F0UGS5_AJEC8</name>
<dbReference type="HOGENOM" id="CLU_2775374_0_0_1"/>
<sequence length="69" mass="8215">MQQLKQQLNLDLDHYYFHQAQVDCRPRKRQLIVGSSHVTAAPEWENAHRAQLQRKQLRPKAATHLYQQP</sequence>
<dbReference type="AlphaFoldDB" id="F0UGS5"/>
<protein>
    <submittedName>
        <fullName evidence="1">Uncharacterized protein</fullName>
    </submittedName>
</protein>